<name>A0A816NFE6_9BILA</name>
<accession>A0A816NFE6</accession>
<evidence type="ECO:0000313" key="3">
    <source>
        <dbReference type="Proteomes" id="UP000663887"/>
    </source>
</evidence>
<reference evidence="1" key="1">
    <citation type="submission" date="2021-02" db="EMBL/GenBank/DDBJ databases">
        <authorList>
            <person name="Nowell W R."/>
        </authorList>
    </citation>
    <scope>NUCLEOTIDE SEQUENCE</scope>
</reference>
<evidence type="ECO:0000313" key="2">
    <source>
        <dbReference type="EMBL" id="CAF2110731.1"/>
    </source>
</evidence>
<dbReference type="EMBL" id="CAJNRF010009456">
    <property type="protein sequence ID" value="CAF2110731.1"/>
    <property type="molecule type" value="Genomic_DNA"/>
</dbReference>
<gene>
    <name evidence="2" type="ORF">WKI299_LOCUS22229</name>
    <name evidence="1" type="ORF">XDN619_LOCUS5361</name>
</gene>
<proteinExistence type="predicted"/>
<comment type="caution">
    <text evidence="1">The sequence shown here is derived from an EMBL/GenBank/DDBJ whole genome shotgun (WGS) entry which is preliminary data.</text>
</comment>
<dbReference type="Proteomes" id="UP000663856">
    <property type="component" value="Unassembled WGS sequence"/>
</dbReference>
<organism evidence="1 3">
    <name type="scientific">Rotaria magnacalcarata</name>
    <dbReference type="NCBI Taxonomy" id="392030"/>
    <lineage>
        <taxon>Eukaryota</taxon>
        <taxon>Metazoa</taxon>
        <taxon>Spiralia</taxon>
        <taxon>Gnathifera</taxon>
        <taxon>Rotifera</taxon>
        <taxon>Eurotatoria</taxon>
        <taxon>Bdelloidea</taxon>
        <taxon>Philodinida</taxon>
        <taxon>Philodinidae</taxon>
        <taxon>Rotaria</taxon>
    </lineage>
</organism>
<evidence type="ECO:0000313" key="1">
    <source>
        <dbReference type="EMBL" id="CAF2033172.1"/>
    </source>
</evidence>
<dbReference type="EMBL" id="CAJNRG010001415">
    <property type="protein sequence ID" value="CAF2033172.1"/>
    <property type="molecule type" value="Genomic_DNA"/>
</dbReference>
<sequence>MNLLNQHIEPLIFYNAYTNKTIHPNLPKPTSFNTITHLNLSIPDIKVFLNFVENIITSEPSHQGYVHSCNRGTCNKSLLFFNIASNCRFCPKKNGHHQRNTVPIMINTKSHTYCIRCKDIECDNTILSWKKIK</sequence>
<dbReference type="Proteomes" id="UP000663887">
    <property type="component" value="Unassembled WGS sequence"/>
</dbReference>
<dbReference type="AlphaFoldDB" id="A0A816NFE6"/>
<protein>
    <submittedName>
        <fullName evidence="1">Uncharacterized protein</fullName>
    </submittedName>
</protein>